<dbReference type="GO" id="GO:0016209">
    <property type="term" value="F:antioxidant activity"/>
    <property type="evidence" value="ECO:0007669"/>
    <property type="project" value="InterPro"/>
</dbReference>
<dbReference type="Pfam" id="PF14289">
    <property type="entry name" value="DUF4369"/>
    <property type="match status" value="1"/>
</dbReference>
<dbReference type="EMBL" id="UGTJ01000001">
    <property type="protein sequence ID" value="SUB80434.1"/>
    <property type="molecule type" value="Genomic_DNA"/>
</dbReference>
<feature type="domain" description="DUF4369" evidence="2">
    <location>
        <begin position="27"/>
        <end position="117"/>
    </location>
</feature>
<dbReference type="InterPro" id="IPR036249">
    <property type="entry name" value="Thioredoxin-like_sf"/>
</dbReference>
<name>A0AAQ1UIH8_9BACT</name>
<dbReference type="PROSITE" id="PS51257">
    <property type="entry name" value="PROKAR_LIPOPROTEIN"/>
    <property type="match status" value="1"/>
</dbReference>
<dbReference type="AlphaFoldDB" id="A0AAQ1UIH8"/>
<comment type="caution">
    <text evidence="3">The sequence shown here is derived from an EMBL/GenBank/DDBJ whole genome shotgun (WGS) entry which is preliminary data.</text>
</comment>
<dbReference type="Gene3D" id="3.40.30.10">
    <property type="entry name" value="Glutaredoxin"/>
    <property type="match status" value="1"/>
</dbReference>
<evidence type="ECO:0000313" key="4">
    <source>
        <dbReference type="Proteomes" id="UP000255283"/>
    </source>
</evidence>
<dbReference type="RefSeq" id="WP_115153870.1">
    <property type="nucleotide sequence ID" value="NZ_UGTJ01000001.1"/>
</dbReference>
<accession>A0AAQ1UIH8</accession>
<dbReference type="InterPro" id="IPR025380">
    <property type="entry name" value="DUF4369"/>
</dbReference>
<evidence type="ECO:0000313" key="3">
    <source>
        <dbReference type="EMBL" id="SUB80434.1"/>
    </source>
</evidence>
<protein>
    <submittedName>
        <fullName evidence="3">Thiol-disulfide oxidoreductase</fullName>
    </submittedName>
</protein>
<dbReference type="CDD" id="cd02966">
    <property type="entry name" value="TlpA_like_family"/>
    <property type="match status" value="1"/>
</dbReference>
<evidence type="ECO:0000259" key="1">
    <source>
        <dbReference type="Pfam" id="PF00578"/>
    </source>
</evidence>
<sequence>MKITGLLSVSTLALAVLTITSCSKGKFHINGNIAEAEDSMLYLENIGLDGPVKIDSVKLEKDGSFAFSEERNDAPEFYRLRIGNQSINLSIDSTETVSVKAAAPTMWYQYEVNGSENCRKIKELALMQIDLQARVNALAAAPGMGADSTTLAIQAAIDAYKDNVKRNYIFKAPMKAYAYYALFQTINLGSTTTLIFNPRSEKDDVKVFAAVATSWDTYYPDAERGKNLHNIAIEGLKNIRIAENNRRAAAIDASKVQVTGLIDLPLTDNKGRERHLTDLKGQVVLLDFHVFASDQSPKRIMALRDLYNKYHAQGFEIYQVSLDENEHFWKTQTAALPWISVRDDRGISNVYLQATPGLPAYFLIGRDNSVAKGPSQIKNLDADIQALL</sequence>
<evidence type="ECO:0000259" key="2">
    <source>
        <dbReference type="Pfam" id="PF14289"/>
    </source>
</evidence>
<dbReference type="Pfam" id="PF00578">
    <property type="entry name" value="AhpC-TSA"/>
    <property type="match status" value="1"/>
</dbReference>
<organism evidence="3 4">
    <name type="scientific">Segatella buccae</name>
    <dbReference type="NCBI Taxonomy" id="28126"/>
    <lineage>
        <taxon>Bacteria</taxon>
        <taxon>Pseudomonadati</taxon>
        <taxon>Bacteroidota</taxon>
        <taxon>Bacteroidia</taxon>
        <taxon>Bacteroidales</taxon>
        <taxon>Prevotellaceae</taxon>
        <taxon>Segatella</taxon>
    </lineage>
</organism>
<dbReference type="SUPFAM" id="SSF52833">
    <property type="entry name" value="Thioredoxin-like"/>
    <property type="match status" value="1"/>
</dbReference>
<reference evidence="3 4" key="1">
    <citation type="submission" date="2018-06" db="EMBL/GenBank/DDBJ databases">
        <authorList>
            <consortium name="Pathogen Informatics"/>
            <person name="Doyle S."/>
        </authorList>
    </citation>
    <scope>NUCLEOTIDE SEQUENCE [LARGE SCALE GENOMIC DNA]</scope>
    <source>
        <strain evidence="3 4">NCTC13063</strain>
    </source>
</reference>
<feature type="domain" description="Alkyl hydroperoxide reductase subunit C/ Thiol specific antioxidant" evidence="1">
    <location>
        <begin position="263"/>
        <end position="370"/>
    </location>
</feature>
<dbReference type="Proteomes" id="UP000255283">
    <property type="component" value="Unassembled WGS sequence"/>
</dbReference>
<gene>
    <name evidence="3" type="ORF">NCTC13063_01718</name>
</gene>
<dbReference type="InterPro" id="IPR000866">
    <property type="entry name" value="AhpC/TSA"/>
</dbReference>
<proteinExistence type="predicted"/>
<dbReference type="GO" id="GO:0016491">
    <property type="term" value="F:oxidoreductase activity"/>
    <property type="evidence" value="ECO:0007669"/>
    <property type="project" value="InterPro"/>
</dbReference>